<keyword evidence="5" id="KW-1185">Reference proteome</keyword>
<keyword evidence="2" id="KW-0732">Signal</keyword>
<feature type="domain" description="GH16" evidence="3">
    <location>
        <begin position="27"/>
        <end position="297"/>
    </location>
</feature>
<dbReference type="InterPro" id="IPR013320">
    <property type="entry name" value="ConA-like_dom_sf"/>
</dbReference>
<dbReference type="PROSITE" id="PS51762">
    <property type="entry name" value="GH16_2"/>
    <property type="match status" value="1"/>
</dbReference>
<reference evidence="5" key="1">
    <citation type="journal article" date="2019" name="Int. J. Syst. Evol. Microbiol.">
        <title>The Global Catalogue of Microorganisms (GCM) 10K type strain sequencing project: providing services to taxonomists for standard genome sequencing and annotation.</title>
        <authorList>
            <consortium name="The Broad Institute Genomics Platform"/>
            <consortium name="The Broad Institute Genome Sequencing Center for Infectious Disease"/>
            <person name="Wu L."/>
            <person name="Ma J."/>
        </authorList>
    </citation>
    <scope>NUCLEOTIDE SEQUENCE [LARGE SCALE GENOMIC DNA]</scope>
    <source>
        <strain evidence="5">CCUG 61484</strain>
    </source>
</reference>
<evidence type="ECO:0000256" key="2">
    <source>
        <dbReference type="SAM" id="SignalP"/>
    </source>
</evidence>
<dbReference type="InterPro" id="IPR000757">
    <property type="entry name" value="Beta-glucanase-like"/>
</dbReference>
<gene>
    <name evidence="4" type="ORF">ACFQZX_14745</name>
</gene>
<comment type="caution">
    <text evidence="4">The sequence shown here is derived from an EMBL/GenBank/DDBJ whole genome shotgun (WGS) entry which is preliminary data.</text>
</comment>
<proteinExistence type="inferred from homology"/>
<organism evidence="4 5">
    <name type="scientific">Mucilaginibacter litoreus</name>
    <dbReference type="NCBI Taxonomy" id="1048221"/>
    <lineage>
        <taxon>Bacteria</taxon>
        <taxon>Pseudomonadati</taxon>
        <taxon>Bacteroidota</taxon>
        <taxon>Sphingobacteriia</taxon>
        <taxon>Sphingobacteriales</taxon>
        <taxon>Sphingobacteriaceae</taxon>
        <taxon>Mucilaginibacter</taxon>
    </lineage>
</organism>
<comment type="similarity">
    <text evidence="1">Belongs to the glycosyl hydrolase 16 family.</text>
</comment>
<dbReference type="RefSeq" id="WP_377116719.1">
    <property type="nucleotide sequence ID" value="NZ_JBHTHZ010000013.1"/>
</dbReference>
<protein>
    <submittedName>
        <fullName evidence="4">Family 16 glycosylhydrolase</fullName>
    </submittedName>
</protein>
<dbReference type="SUPFAM" id="SSF49899">
    <property type="entry name" value="Concanavalin A-like lectins/glucanases"/>
    <property type="match status" value="1"/>
</dbReference>
<feature type="chain" id="PRO_5045457787" evidence="2">
    <location>
        <begin position="31"/>
        <end position="297"/>
    </location>
</feature>
<dbReference type="PANTHER" id="PTHR10963">
    <property type="entry name" value="GLYCOSYL HYDROLASE-RELATED"/>
    <property type="match status" value="1"/>
</dbReference>
<evidence type="ECO:0000313" key="4">
    <source>
        <dbReference type="EMBL" id="MFD0794882.1"/>
    </source>
</evidence>
<evidence type="ECO:0000313" key="5">
    <source>
        <dbReference type="Proteomes" id="UP001597010"/>
    </source>
</evidence>
<feature type="signal peptide" evidence="2">
    <location>
        <begin position="1"/>
        <end position="30"/>
    </location>
</feature>
<evidence type="ECO:0000256" key="1">
    <source>
        <dbReference type="ARBA" id="ARBA00006865"/>
    </source>
</evidence>
<dbReference type="InterPro" id="IPR050546">
    <property type="entry name" value="Glycosyl_Hydrlase_16"/>
</dbReference>
<dbReference type="Proteomes" id="UP001597010">
    <property type="component" value="Unassembled WGS sequence"/>
</dbReference>
<dbReference type="EMBL" id="JBHTHZ010000013">
    <property type="protein sequence ID" value="MFD0794882.1"/>
    <property type="molecule type" value="Genomic_DNA"/>
</dbReference>
<dbReference type="CDD" id="cd08023">
    <property type="entry name" value="GH16_laminarinase_like"/>
    <property type="match status" value="1"/>
</dbReference>
<dbReference type="PANTHER" id="PTHR10963:SF55">
    <property type="entry name" value="GLYCOSIDE HYDROLASE FAMILY 16 PROTEIN"/>
    <property type="match status" value="1"/>
</dbReference>
<dbReference type="Pfam" id="PF00722">
    <property type="entry name" value="Glyco_hydro_16"/>
    <property type="match status" value="1"/>
</dbReference>
<evidence type="ECO:0000259" key="3">
    <source>
        <dbReference type="PROSITE" id="PS51762"/>
    </source>
</evidence>
<name>A0ABW3AUY0_9SPHI</name>
<dbReference type="Gene3D" id="2.60.120.200">
    <property type="match status" value="1"/>
</dbReference>
<accession>A0ABW3AUY0</accession>
<sequence>MLYNKYIRSTALTFACSAVLTGLSVTSTYAQSRTKGSVLFFDDFAGNKLDRSKWTPVVTGFHVNDELQAYVDSGATISLVKGAAAEGAANGALVLTPRYSPGFKTFDGQQFDFISGRLMTKGKFDFTYGTAEARIKLTVADGLWPAWWMLGNGDWPASGETDIMEFIGEGDWVSAAVHGPGYSGETPFVNRLYLPKNNDVTKWHIYAVDWTPDSLVFKYDGVPMFRVTRTMAEHYGKWVFTDKQYLILNFAVGGIYPFKINGLKKPYYGLSEHALNLIKANKAKMLVDWVKVTGYKK</sequence>